<dbReference type="AlphaFoldDB" id="A0A9D3C0D9"/>
<name>A0A9D3C0D9_NOTFU</name>
<gene>
    <name evidence="2" type="ORF">G4P62_005506</name>
</gene>
<protein>
    <submittedName>
        <fullName evidence="2">LOC107379235-like protein</fullName>
    </submittedName>
</protein>
<proteinExistence type="predicted"/>
<keyword evidence="1" id="KW-0812">Transmembrane</keyword>
<organism evidence="2 3">
    <name type="scientific">Nothobranchius furzeri</name>
    <name type="common">Turquoise killifish</name>
    <dbReference type="NCBI Taxonomy" id="105023"/>
    <lineage>
        <taxon>Eukaryota</taxon>
        <taxon>Metazoa</taxon>
        <taxon>Chordata</taxon>
        <taxon>Craniata</taxon>
        <taxon>Vertebrata</taxon>
        <taxon>Euteleostomi</taxon>
        <taxon>Actinopterygii</taxon>
        <taxon>Neopterygii</taxon>
        <taxon>Teleostei</taxon>
        <taxon>Neoteleostei</taxon>
        <taxon>Acanthomorphata</taxon>
        <taxon>Ovalentaria</taxon>
        <taxon>Atherinomorphae</taxon>
        <taxon>Cyprinodontiformes</taxon>
        <taxon>Nothobranchiidae</taxon>
        <taxon>Nothobranchius</taxon>
    </lineage>
</organism>
<evidence type="ECO:0000313" key="2">
    <source>
        <dbReference type="EMBL" id="KAF7226690.1"/>
    </source>
</evidence>
<dbReference type="EMBL" id="JAAVVJ010000003">
    <property type="protein sequence ID" value="KAF7226690.1"/>
    <property type="molecule type" value="Genomic_DNA"/>
</dbReference>
<feature type="transmembrane region" description="Helical" evidence="1">
    <location>
        <begin position="142"/>
        <end position="164"/>
    </location>
</feature>
<accession>A0A9D3C0D9</accession>
<keyword evidence="1" id="KW-1133">Transmembrane helix</keyword>
<dbReference type="OrthoDB" id="10071849at2759"/>
<evidence type="ECO:0000313" key="3">
    <source>
        <dbReference type="Proteomes" id="UP000822369"/>
    </source>
</evidence>
<reference evidence="2" key="1">
    <citation type="submission" date="2020-03" db="EMBL/GenBank/DDBJ databases">
        <title>Intra-Species Differences in Population Size shape Life History and Genome Evolution.</title>
        <authorList>
            <person name="Willemsen D."/>
            <person name="Cui R."/>
            <person name="Valenzano D.R."/>
        </authorList>
    </citation>
    <scope>NUCLEOTIDE SEQUENCE</scope>
    <source>
        <strain evidence="2">GRZ</strain>
        <tissue evidence="2">Whole</tissue>
    </source>
</reference>
<feature type="transmembrane region" description="Helical" evidence="1">
    <location>
        <begin position="43"/>
        <end position="64"/>
    </location>
</feature>
<dbReference type="KEGG" id="nfu:107379235"/>
<dbReference type="Proteomes" id="UP000822369">
    <property type="component" value="Chromosome 3"/>
</dbReference>
<sequence length="198" mass="21164">MSISSSATDNLIVVAHIPRRINYALPSPDGTSQGNTCSRQVPLCIGAAQIIVALVLIGLGSFLATQFESLVSESYVFVWAPLIFIAAGCSTMAAGWTAESSLVRAALRINVAAAVLSLITFILYFVWIVLNNNTDPFTDKSYTGLLFMSPLLPFLEFILSSFVAQGCCRNSCTLQPSLTIVGQLHGNTSEQAPPPYSP</sequence>
<evidence type="ECO:0000256" key="1">
    <source>
        <dbReference type="SAM" id="Phobius"/>
    </source>
</evidence>
<keyword evidence="1" id="KW-0472">Membrane</keyword>
<comment type="caution">
    <text evidence="2">The sequence shown here is derived from an EMBL/GenBank/DDBJ whole genome shotgun (WGS) entry which is preliminary data.</text>
</comment>
<feature type="transmembrane region" description="Helical" evidence="1">
    <location>
        <begin position="76"/>
        <end position="97"/>
    </location>
</feature>
<feature type="transmembrane region" description="Helical" evidence="1">
    <location>
        <begin position="109"/>
        <end position="130"/>
    </location>
</feature>